<gene>
    <name evidence="3" type="ORF">SAMN05444374_11465</name>
</gene>
<organism evidence="3 4">
    <name type="scientific">Rhodococcoides kroppenstedtii</name>
    <dbReference type="NCBI Taxonomy" id="293050"/>
    <lineage>
        <taxon>Bacteria</taxon>
        <taxon>Bacillati</taxon>
        <taxon>Actinomycetota</taxon>
        <taxon>Actinomycetes</taxon>
        <taxon>Mycobacteriales</taxon>
        <taxon>Nocardiaceae</taxon>
        <taxon>Rhodococcoides</taxon>
    </lineage>
</organism>
<dbReference type="RefSeq" id="WP_244516565.1">
    <property type="nucleotide sequence ID" value="NZ_FOJN01000014.1"/>
</dbReference>
<evidence type="ECO:0000313" key="3">
    <source>
        <dbReference type="EMBL" id="SFA59804.1"/>
    </source>
</evidence>
<protein>
    <submittedName>
        <fullName evidence="3">Serine/threonine-protein kinase RsbW</fullName>
    </submittedName>
</protein>
<keyword evidence="3" id="KW-0418">Kinase</keyword>
<evidence type="ECO:0000313" key="4">
    <source>
        <dbReference type="Proteomes" id="UP000182054"/>
    </source>
</evidence>
<dbReference type="GO" id="GO:0004674">
    <property type="term" value="F:protein serine/threonine kinase activity"/>
    <property type="evidence" value="ECO:0007669"/>
    <property type="project" value="UniProtKB-KW"/>
</dbReference>
<name>A0A1I0U6Z9_9NOCA</name>
<dbReference type="PANTHER" id="PTHR35526:SF3">
    <property type="entry name" value="ANTI-SIGMA-F FACTOR RSBW"/>
    <property type="match status" value="1"/>
</dbReference>
<proteinExistence type="predicted"/>
<dbReference type="CDD" id="cd16936">
    <property type="entry name" value="HATPase_RsbW-like"/>
    <property type="match status" value="1"/>
</dbReference>
<dbReference type="Gene3D" id="3.30.565.10">
    <property type="entry name" value="Histidine kinase-like ATPase, C-terminal domain"/>
    <property type="match status" value="1"/>
</dbReference>
<dbReference type="SUPFAM" id="SSF55874">
    <property type="entry name" value="ATPase domain of HSP90 chaperone/DNA topoisomerase II/histidine kinase"/>
    <property type="match status" value="1"/>
</dbReference>
<dbReference type="InterPro" id="IPR050267">
    <property type="entry name" value="Anti-sigma-factor_SerPK"/>
</dbReference>
<dbReference type="Pfam" id="PF13581">
    <property type="entry name" value="HATPase_c_2"/>
    <property type="match status" value="1"/>
</dbReference>
<evidence type="ECO:0000259" key="2">
    <source>
        <dbReference type="Pfam" id="PF13581"/>
    </source>
</evidence>
<dbReference type="AlphaFoldDB" id="A0A1I0U6Z9"/>
<dbReference type="GeneID" id="85487111"/>
<dbReference type="InterPro" id="IPR003594">
    <property type="entry name" value="HATPase_dom"/>
</dbReference>
<dbReference type="PANTHER" id="PTHR35526">
    <property type="entry name" value="ANTI-SIGMA-F FACTOR RSBW-RELATED"/>
    <property type="match status" value="1"/>
</dbReference>
<keyword evidence="3" id="KW-0808">Transferase</keyword>
<evidence type="ECO:0000256" key="1">
    <source>
        <dbReference type="ARBA" id="ARBA00022527"/>
    </source>
</evidence>
<dbReference type="Proteomes" id="UP000182054">
    <property type="component" value="Unassembled WGS sequence"/>
</dbReference>
<dbReference type="InterPro" id="IPR036890">
    <property type="entry name" value="HATPase_C_sf"/>
</dbReference>
<dbReference type="EMBL" id="FOJN01000014">
    <property type="protein sequence ID" value="SFA59804.1"/>
    <property type="molecule type" value="Genomic_DNA"/>
</dbReference>
<sequence length="155" mass="16737">MIDAETPRPGPEPLVLTDLDADPRRISDVRVVLSRWLSAGAVEPDRVPDVVLAVYEAMANVVEHAYTSSSHRGVFDLRAEHTADSGRLEIAVRDHGTWSSSEPGPLRGRGLPLIETLTDDVTVTSAAAGTEVIMRWDRADAVGVRGAQSSRDLVD</sequence>
<accession>A0A1I0U6Z9</accession>
<keyword evidence="1" id="KW-0723">Serine/threonine-protein kinase</keyword>
<reference evidence="3 4" key="1">
    <citation type="submission" date="2016-10" db="EMBL/GenBank/DDBJ databases">
        <authorList>
            <person name="de Groot N.N."/>
        </authorList>
    </citation>
    <scope>NUCLEOTIDE SEQUENCE [LARGE SCALE GENOMIC DNA]</scope>
    <source>
        <strain evidence="3 4">DSM 44908</strain>
    </source>
</reference>
<feature type="domain" description="Histidine kinase/HSP90-like ATPase" evidence="2">
    <location>
        <begin position="20"/>
        <end position="136"/>
    </location>
</feature>